<evidence type="ECO:0000313" key="1">
    <source>
        <dbReference type="EMBL" id="MDP9891986.1"/>
    </source>
</evidence>
<accession>A0AAW8CWJ0</accession>
<evidence type="ECO:0000313" key="2">
    <source>
        <dbReference type="Proteomes" id="UP001242045"/>
    </source>
</evidence>
<name>A0AAW8CWJ0_9BURK</name>
<dbReference type="Proteomes" id="UP001242045">
    <property type="component" value="Unassembled WGS sequence"/>
</dbReference>
<organism evidence="1 2">
    <name type="scientific">Variovorax boronicumulans</name>
    <dbReference type="NCBI Taxonomy" id="436515"/>
    <lineage>
        <taxon>Bacteria</taxon>
        <taxon>Pseudomonadati</taxon>
        <taxon>Pseudomonadota</taxon>
        <taxon>Betaproteobacteria</taxon>
        <taxon>Burkholderiales</taxon>
        <taxon>Comamonadaceae</taxon>
        <taxon>Variovorax</taxon>
    </lineage>
</organism>
<dbReference type="RefSeq" id="WP_306883198.1">
    <property type="nucleotide sequence ID" value="NZ_JAUSRD010000002.1"/>
</dbReference>
<dbReference type="EMBL" id="JAUSRD010000002">
    <property type="protein sequence ID" value="MDP9891986.1"/>
    <property type="molecule type" value="Genomic_DNA"/>
</dbReference>
<reference evidence="1" key="1">
    <citation type="submission" date="2023-07" db="EMBL/GenBank/DDBJ databases">
        <title>Sorghum-associated microbial communities from plants grown in Nebraska, USA.</title>
        <authorList>
            <person name="Schachtman D."/>
        </authorList>
    </citation>
    <scope>NUCLEOTIDE SEQUENCE</scope>
    <source>
        <strain evidence="1">DS3754</strain>
    </source>
</reference>
<proteinExistence type="predicted"/>
<comment type="caution">
    <text evidence="1">The sequence shown here is derived from an EMBL/GenBank/DDBJ whole genome shotgun (WGS) entry which is preliminary data.</text>
</comment>
<dbReference type="AlphaFoldDB" id="A0AAW8CWJ0"/>
<gene>
    <name evidence="1" type="ORF">J2W31_001089</name>
</gene>
<evidence type="ECO:0008006" key="3">
    <source>
        <dbReference type="Google" id="ProtNLM"/>
    </source>
</evidence>
<protein>
    <recommendedName>
        <fullName evidence="3">(2Fe-2S) ferredoxin domain-containing protein</fullName>
    </recommendedName>
</protein>
<sequence>MSHSPPLVEIKLSGVVLVCGDCEERSDGPAKLKAKQVRKELKRDLVHVPGRLRVVQSTCLGLCPKKAMALVAVAGGHAPVAAEVCRDDDVADFAKALSRSIR</sequence>